<evidence type="ECO:0008006" key="9">
    <source>
        <dbReference type="Google" id="ProtNLM"/>
    </source>
</evidence>
<dbReference type="SUPFAM" id="SSF88946">
    <property type="entry name" value="Sigma2 domain of RNA polymerase sigma factors"/>
    <property type="match status" value="1"/>
</dbReference>
<organism evidence="7 8">
    <name type="scientific">Paenibacillus borealis</name>
    <dbReference type="NCBI Taxonomy" id="160799"/>
    <lineage>
        <taxon>Bacteria</taxon>
        <taxon>Bacillati</taxon>
        <taxon>Bacillota</taxon>
        <taxon>Bacilli</taxon>
        <taxon>Bacillales</taxon>
        <taxon>Paenibacillaceae</taxon>
        <taxon>Paenibacillus</taxon>
    </lineage>
</organism>
<dbReference type="InterPro" id="IPR013324">
    <property type="entry name" value="RNA_pol_sigma_r3/r4-like"/>
</dbReference>
<dbReference type="Proteomes" id="UP000029518">
    <property type="component" value="Chromosome"/>
</dbReference>
<dbReference type="HOGENOM" id="CLU_047691_3_1_9"/>
<evidence type="ECO:0000259" key="6">
    <source>
        <dbReference type="Pfam" id="PF08281"/>
    </source>
</evidence>
<evidence type="ECO:0000259" key="5">
    <source>
        <dbReference type="Pfam" id="PF04542"/>
    </source>
</evidence>
<name>A0A089LDB6_PAEBO</name>
<dbReference type="InterPro" id="IPR013249">
    <property type="entry name" value="RNA_pol_sigma70_r4_t2"/>
</dbReference>
<evidence type="ECO:0000313" key="7">
    <source>
        <dbReference type="EMBL" id="AIQ58085.1"/>
    </source>
</evidence>
<dbReference type="CDD" id="cd06171">
    <property type="entry name" value="Sigma70_r4"/>
    <property type="match status" value="1"/>
</dbReference>
<dbReference type="Pfam" id="PF08281">
    <property type="entry name" value="Sigma70_r4_2"/>
    <property type="match status" value="1"/>
</dbReference>
<dbReference type="GO" id="GO:0006352">
    <property type="term" value="P:DNA-templated transcription initiation"/>
    <property type="evidence" value="ECO:0007669"/>
    <property type="project" value="InterPro"/>
</dbReference>
<keyword evidence="8" id="KW-1185">Reference proteome</keyword>
<dbReference type="GO" id="GO:0003677">
    <property type="term" value="F:DNA binding"/>
    <property type="evidence" value="ECO:0007669"/>
    <property type="project" value="InterPro"/>
</dbReference>
<dbReference type="GO" id="GO:0016987">
    <property type="term" value="F:sigma factor activity"/>
    <property type="evidence" value="ECO:0007669"/>
    <property type="project" value="UniProtKB-KW"/>
</dbReference>
<dbReference type="Pfam" id="PF04542">
    <property type="entry name" value="Sigma70_r2"/>
    <property type="match status" value="1"/>
</dbReference>
<evidence type="ECO:0000313" key="8">
    <source>
        <dbReference type="Proteomes" id="UP000029518"/>
    </source>
</evidence>
<feature type="domain" description="RNA polymerase sigma factor 70 region 4 type 2" evidence="6">
    <location>
        <begin position="122"/>
        <end position="174"/>
    </location>
</feature>
<dbReference type="InterPro" id="IPR007627">
    <property type="entry name" value="RNA_pol_sigma70_r2"/>
</dbReference>
<keyword evidence="2" id="KW-0805">Transcription regulation</keyword>
<dbReference type="InterPro" id="IPR014284">
    <property type="entry name" value="RNA_pol_sigma-70_dom"/>
</dbReference>
<evidence type="ECO:0000256" key="2">
    <source>
        <dbReference type="ARBA" id="ARBA00023015"/>
    </source>
</evidence>
<proteinExistence type="inferred from homology"/>
<dbReference type="InterPro" id="IPR036388">
    <property type="entry name" value="WH-like_DNA-bd_sf"/>
</dbReference>
<keyword evidence="3" id="KW-0731">Sigma factor</keyword>
<dbReference type="AlphaFoldDB" id="A0A089LDB6"/>
<feature type="domain" description="RNA polymerase sigma-70 region 2" evidence="5">
    <location>
        <begin position="29"/>
        <end position="92"/>
    </location>
</feature>
<dbReference type="InterPro" id="IPR039425">
    <property type="entry name" value="RNA_pol_sigma-70-like"/>
</dbReference>
<dbReference type="SUPFAM" id="SSF88659">
    <property type="entry name" value="Sigma3 and sigma4 domains of RNA polymerase sigma factors"/>
    <property type="match status" value="1"/>
</dbReference>
<dbReference type="PANTHER" id="PTHR43133">
    <property type="entry name" value="RNA POLYMERASE ECF-TYPE SIGMA FACTO"/>
    <property type="match status" value="1"/>
</dbReference>
<dbReference type="RefSeq" id="WP_042212668.1">
    <property type="nucleotide sequence ID" value="NZ_CP009285.1"/>
</dbReference>
<dbReference type="Gene3D" id="1.10.10.10">
    <property type="entry name" value="Winged helix-like DNA-binding domain superfamily/Winged helix DNA-binding domain"/>
    <property type="match status" value="1"/>
</dbReference>
<dbReference type="NCBIfam" id="NF009195">
    <property type="entry name" value="PRK12543.1"/>
    <property type="match status" value="1"/>
</dbReference>
<gene>
    <name evidence="7" type="ORF">PBOR_14970</name>
</gene>
<evidence type="ECO:0000256" key="3">
    <source>
        <dbReference type="ARBA" id="ARBA00023082"/>
    </source>
</evidence>
<dbReference type="OrthoDB" id="9785675at2"/>
<comment type="similarity">
    <text evidence="1">Belongs to the sigma-70 factor family. ECF subfamily.</text>
</comment>
<sequence length="197" mass="22703">MTEEELHGCLQRLKEGDKDAFTAVHDSIKQQVYGTVCLLVDRQGDVADVVNEIYIELFRCLPQYDRNRPFGAWLNGMIVRQCSNWSRRSWRRLRIQIRSRENASEVLLPGADTPLIEQEQRGELLQLVAGLPPKLRSVIVLRYYGECSFDEIATALEIPLGTAKSRHHKAMRKLRQHAVFTEEDEMKGDYTCLSKVN</sequence>
<reference evidence="7" key="1">
    <citation type="submission" date="2014-08" db="EMBL/GenBank/DDBJ databases">
        <title>Comparative genomics of the Paenibacillus odorifer group.</title>
        <authorList>
            <person name="den Bakker H.C."/>
            <person name="Tsai Y.-C.Y.-C."/>
            <person name="Martin N."/>
            <person name="Korlach J."/>
            <person name="Wiedmann M."/>
        </authorList>
    </citation>
    <scope>NUCLEOTIDE SEQUENCE [LARGE SCALE GENOMIC DNA]</scope>
    <source>
        <strain evidence="7">DSM 13188</strain>
    </source>
</reference>
<dbReference type="NCBIfam" id="TIGR02937">
    <property type="entry name" value="sigma70-ECF"/>
    <property type="match status" value="1"/>
</dbReference>
<keyword evidence="4" id="KW-0804">Transcription</keyword>
<dbReference type="Gene3D" id="1.10.1740.10">
    <property type="match status" value="1"/>
</dbReference>
<dbReference type="KEGG" id="pbd:PBOR_14970"/>
<dbReference type="InterPro" id="IPR013325">
    <property type="entry name" value="RNA_pol_sigma_r2"/>
</dbReference>
<dbReference type="PANTHER" id="PTHR43133:SF60">
    <property type="entry name" value="RNA POLYMERASE SIGMA FACTOR SIGV"/>
    <property type="match status" value="1"/>
</dbReference>
<evidence type="ECO:0000256" key="4">
    <source>
        <dbReference type="ARBA" id="ARBA00023163"/>
    </source>
</evidence>
<dbReference type="EMBL" id="CP009285">
    <property type="protein sequence ID" value="AIQ58085.1"/>
    <property type="molecule type" value="Genomic_DNA"/>
</dbReference>
<accession>A0A089LDB6</accession>
<evidence type="ECO:0000256" key="1">
    <source>
        <dbReference type="ARBA" id="ARBA00010641"/>
    </source>
</evidence>
<protein>
    <recommendedName>
        <fullName evidence="9">RNA polymerase subunit sigma</fullName>
    </recommendedName>
</protein>